<proteinExistence type="predicted"/>
<keyword evidence="1" id="KW-0732">Signal</keyword>
<gene>
    <name evidence="2" type="ORF">BJ684DRAFT_19934</name>
</gene>
<keyword evidence="3" id="KW-1185">Reference proteome</keyword>
<sequence>MRLSLAATLLALTLTSYTVMAAPSRYPPNAGRSADPSKYLSELNSPTGNHATIMRRLIKASASQIGKIRDIAKIRKDYNIEAAAIKLKSLMDHPEDPSIVSNLETRKKTMDALDNAIGESGHFSHYESVLYH</sequence>
<evidence type="ECO:0000313" key="2">
    <source>
        <dbReference type="EMBL" id="RKP13588.1"/>
    </source>
</evidence>
<evidence type="ECO:0000313" key="3">
    <source>
        <dbReference type="Proteomes" id="UP000267251"/>
    </source>
</evidence>
<dbReference type="Proteomes" id="UP000267251">
    <property type="component" value="Unassembled WGS sequence"/>
</dbReference>
<feature type="signal peptide" evidence="1">
    <location>
        <begin position="1"/>
        <end position="21"/>
    </location>
</feature>
<evidence type="ECO:0008006" key="4">
    <source>
        <dbReference type="Google" id="ProtNLM"/>
    </source>
</evidence>
<accession>A0A4P9Y3Q3</accession>
<evidence type="ECO:0000256" key="1">
    <source>
        <dbReference type="SAM" id="SignalP"/>
    </source>
</evidence>
<reference evidence="3" key="1">
    <citation type="journal article" date="2018" name="Nat. Microbiol.">
        <title>Leveraging single-cell genomics to expand the fungal tree of life.</title>
        <authorList>
            <person name="Ahrendt S.R."/>
            <person name="Quandt C.A."/>
            <person name="Ciobanu D."/>
            <person name="Clum A."/>
            <person name="Salamov A."/>
            <person name="Andreopoulos B."/>
            <person name="Cheng J.F."/>
            <person name="Woyke T."/>
            <person name="Pelin A."/>
            <person name="Henrissat B."/>
            <person name="Reynolds N.K."/>
            <person name="Benny G.L."/>
            <person name="Smith M.E."/>
            <person name="James T.Y."/>
            <person name="Grigoriev I.V."/>
        </authorList>
    </citation>
    <scope>NUCLEOTIDE SEQUENCE [LARGE SCALE GENOMIC DNA]</scope>
</reference>
<protein>
    <recommendedName>
        <fullName evidence="4">RxLR effector protein</fullName>
    </recommendedName>
</protein>
<name>A0A4P9Y3Q3_9FUNG</name>
<organism evidence="2 3">
    <name type="scientific">Piptocephalis cylindrospora</name>
    <dbReference type="NCBI Taxonomy" id="1907219"/>
    <lineage>
        <taxon>Eukaryota</taxon>
        <taxon>Fungi</taxon>
        <taxon>Fungi incertae sedis</taxon>
        <taxon>Zoopagomycota</taxon>
        <taxon>Zoopagomycotina</taxon>
        <taxon>Zoopagomycetes</taxon>
        <taxon>Zoopagales</taxon>
        <taxon>Piptocephalidaceae</taxon>
        <taxon>Piptocephalis</taxon>
    </lineage>
</organism>
<feature type="chain" id="PRO_5020350858" description="RxLR effector protein" evidence="1">
    <location>
        <begin position="22"/>
        <end position="132"/>
    </location>
</feature>
<dbReference type="AlphaFoldDB" id="A0A4P9Y3Q3"/>
<dbReference type="EMBL" id="KZ987986">
    <property type="protein sequence ID" value="RKP13588.1"/>
    <property type="molecule type" value="Genomic_DNA"/>
</dbReference>